<keyword evidence="2" id="KW-1185">Reference proteome</keyword>
<dbReference type="Proteomes" id="UP000092462">
    <property type="component" value="Unassembled WGS sequence"/>
</dbReference>
<proteinExistence type="predicted"/>
<dbReference type="InterPro" id="IPR021917">
    <property type="entry name" value="Unchr_Zn-peptidase-like"/>
</dbReference>
<accession>A0A1B0D570</accession>
<organism evidence="1 2">
    <name type="scientific">Phlebotomus papatasi</name>
    <name type="common">Sandfly</name>
    <dbReference type="NCBI Taxonomy" id="29031"/>
    <lineage>
        <taxon>Eukaryota</taxon>
        <taxon>Metazoa</taxon>
        <taxon>Ecdysozoa</taxon>
        <taxon>Arthropoda</taxon>
        <taxon>Hexapoda</taxon>
        <taxon>Insecta</taxon>
        <taxon>Pterygota</taxon>
        <taxon>Neoptera</taxon>
        <taxon>Endopterygota</taxon>
        <taxon>Diptera</taxon>
        <taxon>Nematocera</taxon>
        <taxon>Psychodoidea</taxon>
        <taxon>Psychodidae</taxon>
        <taxon>Phlebotomus</taxon>
        <taxon>Phlebotomus</taxon>
    </lineage>
</organism>
<dbReference type="AlphaFoldDB" id="A0A1B0D570"/>
<dbReference type="PANTHER" id="PTHR21054">
    <property type="entry name" value="ZINC METALLOPROTEINASE-RELATED"/>
    <property type="match status" value="1"/>
</dbReference>
<evidence type="ECO:0000313" key="2">
    <source>
        <dbReference type="Proteomes" id="UP000092462"/>
    </source>
</evidence>
<name>A0A1B0D570_PHLPP</name>
<dbReference type="Pfam" id="PF12044">
    <property type="entry name" value="Metallopep"/>
    <property type="match status" value="1"/>
</dbReference>
<dbReference type="EnsemblMetazoa" id="PPAI002627-RA">
    <property type="protein sequence ID" value="PPAI002627-PA"/>
    <property type="gene ID" value="PPAI002627"/>
</dbReference>
<evidence type="ECO:0000313" key="1">
    <source>
        <dbReference type="EnsemblMetazoa" id="PPAI002627-PA"/>
    </source>
</evidence>
<reference evidence="1" key="1">
    <citation type="submission" date="2022-08" db="UniProtKB">
        <authorList>
            <consortium name="EnsemblMetazoa"/>
        </authorList>
    </citation>
    <scope>IDENTIFICATION</scope>
    <source>
        <strain evidence="1">Israel</strain>
    </source>
</reference>
<dbReference type="VEuPathDB" id="VectorBase:PPAPM1_000894"/>
<sequence>MPDCQNRKFVAFIGCTRYHGSKDADYSYESIRAATVANAALASGGLALLGSGTLFSWPERLCDVRVYLEDETCVPLDELMDDSGYRRTFGGCFATSLGSLLHEMGHIFDLAHCDEGIMGSNCDRLDQMFTLKDFHTKYGSLPKRKVPTGREWGAKCTVVRRPGGNVVQRSIEHML</sequence>
<dbReference type="VEuPathDB" id="VectorBase:PPAI002627"/>
<dbReference type="InterPro" id="IPR053002">
    <property type="entry name" value="Metalloproteinase_M10B"/>
</dbReference>
<dbReference type="EMBL" id="AJVK01003339">
    <property type="status" value="NOT_ANNOTATED_CDS"/>
    <property type="molecule type" value="Genomic_DNA"/>
</dbReference>
<protein>
    <submittedName>
        <fullName evidence="1">Uncharacterized protein</fullName>
    </submittedName>
</protein>
<dbReference type="PANTHER" id="PTHR21054:SF2">
    <property type="entry name" value="MIP04191P"/>
    <property type="match status" value="1"/>
</dbReference>